<proteinExistence type="predicted"/>
<organism evidence="1 2">
    <name type="scientific">Mycena metata</name>
    <dbReference type="NCBI Taxonomy" id="1033252"/>
    <lineage>
        <taxon>Eukaryota</taxon>
        <taxon>Fungi</taxon>
        <taxon>Dikarya</taxon>
        <taxon>Basidiomycota</taxon>
        <taxon>Agaricomycotina</taxon>
        <taxon>Agaricomycetes</taxon>
        <taxon>Agaricomycetidae</taxon>
        <taxon>Agaricales</taxon>
        <taxon>Marasmiineae</taxon>
        <taxon>Mycenaceae</taxon>
        <taxon>Mycena</taxon>
    </lineage>
</organism>
<accession>A0AAD7IEB9</accession>
<protein>
    <submittedName>
        <fullName evidence="1">Uncharacterized protein</fullName>
    </submittedName>
</protein>
<reference evidence="1" key="1">
    <citation type="submission" date="2023-03" db="EMBL/GenBank/DDBJ databases">
        <title>Massive genome expansion in bonnet fungi (Mycena s.s.) driven by repeated elements and novel gene families across ecological guilds.</title>
        <authorList>
            <consortium name="Lawrence Berkeley National Laboratory"/>
            <person name="Harder C.B."/>
            <person name="Miyauchi S."/>
            <person name="Viragh M."/>
            <person name="Kuo A."/>
            <person name="Thoen E."/>
            <person name="Andreopoulos B."/>
            <person name="Lu D."/>
            <person name="Skrede I."/>
            <person name="Drula E."/>
            <person name="Henrissat B."/>
            <person name="Morin E."/>
            <person name="Kohler A."/>
            <person name="Barry K."/>
            <person name="LaButti K."/>
            <person name="Morin E."/>
            <person name="Salamov A."/>
            <person name="Lipzen A."/>
            <person name="Mereny Z."/>
            <person name="Hegedus B."/>
            <person name="Baldrian P."/>
            <person name="Stursova M."/>
            <person name="Weitz H."/>
            <person name="Taylor A."/>
            <person name="Grigoriev I.V."/>
            <person name="Nagy L.G."/>
            <person name="Martin F."/>
            <person name="Kauserud H."/>
        </authorList>
    </citation>
    <scope>NUCLEOTIDE SEQUENCE</scope>
    <source>
        <strain evidence="1">CBHHK182m</strain>
    </source>
</reference>
<gene>
    <name evidence="1" type="ORF">B0H16DRAFT_1728816</name>
</gene>
<comment type="caution">
    <text evidence="1">The sequence shown here is derived from an EMBL/GenBank/DDBJ whole genome shotgun (WGS) entry which is preliminary data.</text>
</comment>
<dbReference type="AlphaFoldDB" id="A0AAD7IEB9"/>
<evidence type="ECO:0000313" key="1">
    <source>
        <dbReference type="EMBL" id="KAJ7740806.1"/>
    </source>
</evidence>
<name>A0AAD7IEB9_9AGAR</name>
<keyword evidence="2" id="KW-1185">Reference proteome</keyword>
<dbReference type="Proteomes" id="UP001215598">
    <property type="component" value="Unassembled WGS sequence"/>
</dbReference>
<sequence>MQCALTPSTAYTTPSSRHVSVSAAMMDVPSPAVPARPRLRAFHPPSLSRTPPVLHVSYSPTRLPPAGLHPHPVAKQTAHRPLLLFPQTLGFPPFPKPNRISSAFRVPSRDILYYTSPAARVFL</sequence>
<evidence type="ECO:0000313" key="2">
    <source>
        <dbReference type="Proteomes" id="UP001215598"/>
    </source>
</evidence>
<dbReference type="EMBL" id="JARKIB010000101">
    <property type="protein sequence ID" value="KAJ7740806.1"/>
    <property type="molecule type" value="Genomic_DNA"/>
</dbReference>